<dbReference type="InterPro" id="IPR027417">
    <property type="entry name" value="P-loop_NTPase"/>
</dbReference>
<evidence type="ECO:0000256" key="4">
    <source>
        <dbReference type="ARBA" id="ARBA00022840"/>
    </source>
</evidence>
<dbReference type="Pfam" id="PF13087">
    <property type="entry name" value="AAA_12"/>
    <property type="match status" value="1"/>
</dbReference>
<dbReference type="SUPFAM" id="SSF53098">
    <property type="entry name" value="Ribonuclease H-like"/>
    <property type="match status" value="1"/>
</dbReference>
<dbReference type="PANTHER" id="PTHR43788">
    <property type="entry name" value="DNA2/NAM7 HELICASE FAMILY MEMBER"/>
    <property type="match status" value="1"/>
</dbReference>
<comment type="caution">
    <text evidence="7">The sequence shown here is derived from an EMBL/GenBank/DDBJ whole genome shotgun (WGS) entry which is preliminary data.</text>
</comment>
<feature type="domain" description="YprB ribonuclease H-like" evidence="6">
    <location>
        <begin position="319"/>
        <end position="506"/>
    </location>
</feature>
<dbReference type="InterPro" id="IPR019993">
    <property type="entry name" value="RecB_nuclease_TM0106_put"/>
</dbReference>
<dbReference type="GO" id="GO:0016787">
    <property type="term" value="F:hydrolase activity"/>
    <property type="evidence" value="ECO:0007669"/>
    <property type="project" value="UniProtKB-KW"/>
</dbReference>
<proteinExistence type="predicted"/>
<dbReference type="Pfam" id="PF13604">
    <property type="entry name" value="AAA_30"/>
    <property type="match status" value="1"/>
</dbReference>
<dbReference type="NCBIfam" id="TIGR03491">
    <property type="entry name" value="TM0106 family RecB-like putative nuclease"/>
    <property type="match status" value="1"/>
</dbReference>
<dbReference type="InterPro" id="IPR050534">
    <property type="entry name" value="Coronavir_polyprotein_1ab"/>
</dbReference>
<dbReference type="PANTHER" id="PTHR43788:SF8">
    <property type="entry name" value="DNA-BINDING PROTEIN SMUBP-2"/>
    <property type="match status" value="1"/>
</dbReference>
<evidence type="ECO:0000313" key="8">
    <source>
        <dbReference type="Proteomes" id="UP000193622"/>
    </source>
</evidence>
<dbReference type="RefSeq" id="WP_085172448.1">
    <property type="nucleotide sequence ID" value="NZ_LQPC01000018.1"/>
</dbReference>
<evidence type="ECO:0000256" key="2">
    <source>
        <dbReference type="ARBA" id="ARBA00022801"/>
    </source>
</evidence>
<dbReference type="Gene3D" id="3.40.50.300">
    <property type="entry name" value="P-loop containing nucleotide triphosphate hydrolases"/>
    <property type="match status" value="2"/>
</dbReference>
<dbReference type="InterPro" id="IPR012337">
    <property type="entry name" value="RNaseH-like_sf"/>
</dbReference>
<evidence type="ECO:0000259" key="6">
    <source>
        <dbReference type="Pfam" id="PF13482"/>
    </source>
</evidence>
<evidence type="ECO:0000256" key="3">
    <source>
        <dbReference type="ARBA" id="ARBA00022806"/>
    </source>
</evidence>
<dbReference type="Pfam" id="PF13482">
    <property type="entry name" value="RNase_H_2"/>
    <property type="match status" value="1"/>
</dbReference>
<name>A0A1X1WWZ7_MYCIR</name>
<dbReference type="InterPro" id="IPR041679">
    <property type="entry name" value="DNA2/NAM7-like_C"/>
</dbReference>
<accession>A0A1X1WWZ7</accession>
<dbReference type="GO" id="GO:0005524">
    <property type="term" value="F:ATP binding"/>
    <property type="evidence" value="ECO:0007669"/>
    <property type="project" value="UniProtKB-KW"/>
</dbReference>
<dbReference type="InterPro" id="IPR047187">
    <property type="entry name" value="SF1_C_Upf1"/>
</dbReference>
<protein>
    <submittedName>
        <fullName evidence="7">Nuclease</fullName>
    </submittedName>
</protein>
<keyword evidence="1" id="KW-0547">Nucleotide-binding</keyword>
<keyword evidence="3" id="KW-0347">Helicase</keyword>
<keyword evidence="4" id="KW-0067">ATP-binding</keyword>
<organism evidence="7 8">
    <name type="scientific">Mycolicibacterium iranicum</name>
    <name type="common">Mycobacterium iranicum</name>
    <dbReference type="NCBI Taxonomy" id="912594"/>
    <lineage>
        <taxon>Bacteria</taxon>
        <taxon>Bacillati</taxon>
        <taxon>Actinomycetota</taxon>
        <taxon>Actinomycetes</taxon>
        <taxon>Mycobacteriales</taxon>
        <taxon>Mycobacteriaceae</taxon>
        <taxon>Mycolicibacterium</taxon>
    </lineage>
</organism>
<evidence type="ECO:0000259" key="5">
    <source>
        <dbReference type="Pfam" id="PF13087"/>
    </source>
</evidence>
<dbReference type="InterPro" id="IPR038720">
    <property type="entry name" value="YprB_RNase_H-like_dom"/>
</dbReference>
<dbReference type="Proteomes" id="UP000193622">
    <property type="component" value="Unassembled WGS sequence"/>
</dbReference>
<keyword evidence="2" id="KW-0378">Hydrolase</keyword>
<dbReference type="SUPFAM" id="SSF52540">
    <property type="entry name" value="P-loop containing nucleoside triphosphate hydrolases"/>
    <property type="match status" value="1"/>
</dbReference>
<dbReference type="CDD" id="cd18808">
    <property type="entry name" value="SF1_C_Upf1"/>
    <property type="match status" value="1"/>
</dbReference>
<dbReference type="AlphaFoldDB" id="A0A1X1WWZ7"/>
<dbReference type="CDD" id="cd17934">
    <property type="entry name" value="DEXXQc_Upf1-like"/>
    <property type="match status" value="1"/>
</dbReference>
<evidence type="ECO:0000313" key="7">
    <source>
        <dbReference type="EMBL" id="ORV91167.1"/>
    </source>
</evidence>
<dbReference type="GO" id="GO:0043139">
    <property type="term" value="F:5'-3' DNA helicase activity"/>
    <property type="evidence" value="ECO:0007669"/>
    <property type="project" value="TreeGrafter"/>
</dbReference>
<evidence type="ECO:0000256" key="1">
    <source>
        <dbReference type="ARBA" id="ARBA00022741"/>
    </source>
</evidence>
<feature type="domain" description="DNA2/NAM7 helicase-like C-terminal" evidence="5">
    <location>
        <begin position="939"/>
        <end position="1113"/>
    </location>
</feature>
<gene>
    <name evidence="7" type="ORF">AWC12_04440</name>
</gene>
<dbReference type="EMBL" id="LQPC01000018">
    <property type="protein sequence ID" value="ORV91167.1"/>
    <property type="molecule type" value="Genomic_DNA"/>
</dbReference>
<reference evidence="7 8" key="1">
    <citation type="submission" date="2016-01" db="EMBL/GenBank/DDBJ databases">
        <title>The new phylogeny of the genus Mycobacterium.</title>
        <authorList>
            <person name="Tarcisio F."/>
            <person name="Conor M."/>
            <person name="Antonella G."/>
            <person name="Elisabetta G."/>
            <person name="Giulia F.S."/>
            <person name="Sara T."/>
            <person name="Anna F."/>
            <person name="Clotilde B."/>
            <person name="Roberto B."/>
            <person name="Veronica D.S."/>
            <person name="Fabio R."/>
            <person name="Monica P."/>
            <person name="Olivier J."/>
            <person name="Enrico T."/>
            <person name="Nicola S."/>
        </authorList>
    </citation>
    <scope>NUCLEOTIDE SEQUENCE [LARGE SCALE GENOMIC DNA]</scope>
    <source>
        <strain evidence="7 8">DSM 45541</strain>
    </source>
</reference>
<sequence length="1146" mass="126104">MFVATDAGEDRVIYSASDLAAAARCEYALLRSFDARLGWGPDVSGDDELLARTASLGDEHEQRHLAELRLESDVAIIGRPKYTVAGLTAAAEQTRRAIEDRAPVIYQAAMFDGRFAGFADFLVLEDGQRYRLRDTKLARSVKVEALLQMAAYIETLTAAGVSVASEVDLILGDSTVASYAVDELLPVYRPRRDALQRLLDDHLASGRAVAWEDELVRACFRCAECEAKVREHNDLLLVAGMRVSQRARLLDAGITTVGELAAHEGRVPELSTRTVAALKSQARLQIADRVVENGNVKPPYELVDAQPLMVLPDVDKGDLFFDFEGDPLWTTDGHEWGLEYLWGVLTVGDEFQPFWAHDRAEERQALKEFLAFVRKRRRRYPRMHVYHYAAYEKSTLLRLAGRYGVGEHEVDELLRDGVLVDLYPLVRKSIRVGTENYSIKSLEPLYMGNELRDGEVTTATASITEYARYCELRDEGRTDEAATVLKEIEEYNRYDCRSTRRLRDWLMARAIESGVPPRGPVVVSTERVAAEPDDVERRLLKFAGDGIDSRTPEQSAAAMMAAAKGFHKREDKPFWWAHFDRINNPVDEWADDSDVFIAEGHEIVADWHKPPRARKPQRHVRLFGEIANGELANEMYALYDPPSPAGLTDDPDRRGFGPVTVAGCDDPEAPTEVLIVERQPKDGPNLAPTFDQVPFALTPGPPISTTTLQDAIADTAALMAAGLPNLPADALTDILLRRRPRTRSGAALPRTGDVVADITGALLDLDSSYLAVHGPPGTGKTYTSAQVIAALVTEHHWSIGVVAQSHAVVENLFAGIMDAGVDGTRVGKKLHTVSTGWTELDRDDFATFICQDGCVVGGTAWDFANANKFERDSLDLLVIEEAGQFSLANTVAVSRAARNLLLLGDPQQLPQVSQGTHPEPVDGSALGWLVDGHHTLPPERGYFLDLSFRMHPDVCRAVSRLSYDRRLHSHEAVTAARRLDGVAPGVRTLSVSHLGNATESPEEADAIVAEIVRLLGTPWTDESGTRPLAQGDVLVVTPYNAQVVLVRRRLEAAGLSDVRAGTVDKFQGQQAPVVFVSMTASSIDDVPRGIAFLLNRNRLNVAVSRAKYLAVIVRSDQLTEYLPGTPDRLVELGSFLCLTDCDTPGQ</sequence>